<evidence type="ECO:0000313" key="7">
    <source>
        <dbReference type="EMBL" id="BBA36936.1"/>
    </source>
</evidence>
<dbReference type="PANTHER" id="PTHR42839">
    <property type="entry name" value="ISOCHORISMATE SYNTHASE ENTC"/>
    <property type="match status" value="1"/>
</dbReference>
<evidence type="ECO:0000256" key="4">
    <source>
        <dbReference type="ARBA" id="ARBA00023235"/>
    </source>
</evidence>
<dbReference type="InterPro" id="IPR015890">
    <property type="entry name" value="Chorismate_C"/>
</dbReference>
<proteinExistence type="inferred from homology"/>
<reference evidence="7 8" key="1">
    <citation type="submission" date="2016-12" db="EMBL/GenBank/DDBJ databases">
        <title>Genome sequencing of Methylocaldum marinum.</title>
        <authorList>
            <person name="Takeuchi M."/>
            <person name="Kamagata Y."/>
            <person name="Hiraoka S."/>
            <person name="Oshima K."/>
            <person name="Hattori M."/>
            <person name="Iwasaki W."/>
        </authorList>
    </citation>
    <scope>NUCLEOTIDE SEQUENCE [LARGE SCALE GENOMIC DNA]</scope>
    <source>
        <strain evidence="7 8">S8</strain>
    </source>
</reference>
<name>A0A250KZJ4_9GAMM</name>
<evidence type="ECO:0000256" key="5">
    <source>
        <dbReference type="ARBA" id="ARBA00041564"/>
    </source>
</evidence>
<evidence type="ECO:0000259" key="6">
    <source>
        <dbReference type="Pfam" id="PF00425"/>
    </source>
</evidence>
<organism evidence="7 8">
    <name type="scientific">Methylocaldum marinum</name>
    <dbReference type="NCBI Taxonomy" id="1432792"/>
    <lineage>
        <taxon>Bacteria</taxon>
        <taxon>Pseudomonadati</taxon>
        <taxon>Pseudomonadota</taxon>
        <taxon>Gammaproteobacteria</taxon>
        <taxon>Methylococcales</taxon>
        <taxon>Methylococcaceae</taxon>
        <taxon>Methylocaldum</taxon>
    </lineage>
</organism>
<dbReference type="KEGG" id="mmai:sS8_5013"/>
<dbReference type="RefSeq" id="WP_119632032.1">
    <property type="nucleotide sequence ID" value="NZ_AP017928.1"/>
</dbReference>
<keyword evidence="4" id="KW-0413">Isomerase</keyword>
<dbReference type="InterPro" id="IPR004561">
    <property type="entry name" value="IsoChor_synthase"/>
</dbReference>
<dbReference type="AlphaFoldDB" id="A0A250KZJ4"/>
<dbReference type="NCBIfam" id="TIGR00543">
    <property type="entry name" value="isochor_syn"/>
    <property type="match status" value="1"/>
</dbReference>
<dbReference type="EC" id="5.4.4.2" evidence="3"/>
<dbReference type="Gene3D" id="3.60.120.10">
    <property type="entry name" value="Anthranilate synthase"/>
    <property type="match status" value="1"/>
</dbReference>
<dbReference type="GO" id="GO:0009697">
    <property type="term" value="P:salicylic acid biosynthetic process"/>
    <property type="evidence" value="ECO:0007669"/>
    <property type="project" value="TreeGrafter"/>
</dbReference>
<sequence>MHNETQPHLPTHDDEDSSEALSADALLRAYGKESSFFFASPGATWLGRGILASLPIRAGASLDDALPRLFGQARDRGVQRPIVVGALPFDPEAAPILYIPERLERAGRLRHTQPAATESALSGCTTNEFPPPAAYAAGVREALTLMRETALKKVVLSRTLDVVGECDIDQARLLRNLACRNPAGYTFAVNLPPTLRGFTPRRLIGASPELLVRRTGARVLANPIAGTAPRSADPDEDRARAEALLRSAKDRHEHALVVEAVVDALRPYCRIIDCPPAPELISTARLWHLSTRVRGELRDPAATAIELARALHPTPAVCGEPRALARQAIGRLEHFSRGLFTGLVGWCDAEGDGEWAVTIRCAEVEGGRARLYAGAGIVPDSDPWLEVAETAAKFRTLLDALTGGNA</sequence>
<dbReference type="PANTHER" id="PTHR42839:SF2">
    <property type="entry name" value="ISOCHORISMATE SYNTHASE ENTC"/>
    <property type="match status" value="1"/>
</dbReference>
<comment type="catalytic activity">
    <reaction evidence="1">
        <text>chorismate = isochorismate</text>
        <dbReference type="Rhea" id="RHEA:18985"/>
        <dbReference type="ChEBI" id="CHEBI:29748"/>
        <dbReference type="ChEBI" id="CHEBI:29780"/>
        <dbReference type="EC" id="5.4.4.2"/>
    </reaction>
</comment>
<dbReference type="Pfam" id="PF00425">
    <property type="entry name" value="Chorismate_bind"/>
    <property type="match status" value="1"/>
</dbReference>
<dbReference type="SUPFAM" id="SSF56322">
    <property type="entry name" value="ADC synthase"/>
    <property type="match status" value="1"/>
</dbReference>
<dbReference type="Proteomes" id="UP000266313">
    <property type="component" value="Chromosome"/>
</dbReference>
<protein>
    <recommendedName>
        <fullName evidence="3">isochorismate synthase</fullName>
        <ecNumber evidence="3">5.4.4.2</ecNumber>
    </recommendedName>
    <alternativeName>
        <fullName evidence="5">Isochorismate mutase</fullName>
    </alternativeName>
</protein>
<gene>
    <name evidence="7" type="ORF">sS8_5013</name>
</gene>
<evidence type="ECO:0000313" key="8">
    <source>
        <dbReference type="Proteomes" id="UP000266313"/>
    </source>
</evidence>
<dbReference type="EMBL" id="AP017928">
    <property type="protein sequence ID" value="BBA36936.1"/>
    <property type="molecule type" value="Genomic_DNA"/>
</dbReference>
<dbReference type="GO" id="GO:0008909">
    <property type="term" value="F:isochorismate synthase activity"/>
    <property type="evidence" value="ECO:0007669"/>
    <property type="project" value="UniProtKB-EC"/>
</dbReference>
<evidence type="ECO:0000256" key="1">
    <source>
        <dbReference type="ARBA" id="ARBA00000799"/>
    </source>
</evidence>
<dbReference type="OrthoDB" id="9806579at2"/>
<dbReference type="InterPro" id="IPR005801">
    <property type="entry name" value="ADC_synthase"/>
</dbReference>
<accession>A0A250KZJ4</accession>
<comment type="similarity">
    <text evidence="2">Belongs to the isochorismate synthase family.</text>
</comment>
<evidence type="ECO:0000256" key="3">
    <source>
        <dbReference type="ARBA" id="ARBA00012824"/>
    </source>
</evidence>
<feature type="domain" description="Chorismate-utilising enzyme C-terminal" evidence="6">
    <location>
        <begin position="133"/>
        <end position="393"/>
    </location>
</feature>
<keyword evidence="8" id="KW-1185">Reference proteome</keyword>
<evidence type="ECO:0000256" key="2">
    <source>
        <dbReference type="ARBA" id="ARBA00005297"/>
    </source>
</evidence>